<dbReference type="EMBL" id="ASYU01000257">
    <property type="protein sequence ID" value="EQD95550.1"/>
    <property type="molecule type" value="Genomic_DNA"/>
</dbReference>
<feature type="signal peptide" evidence="3">
    <location>
        <begin position="1"/>
        <end position="19"/>
    </location>
</feature>
<keyword evidence="1" id="KW-0175">Coiled coil</keyword>
<feature type="coiled-coil region" evidence="1">
    <location>
        <begin position="1009"/>
        <end position="1036"/>
    </location>
</feature>
<dbReference type="InterPro" id="IPR002718">
    <property type="entry name" value="OMP_Helicobacter"/>
</dbReference>
<sequence length="1229" mass="131459">MIKKARKFIPLFLIGSLLAEDNGWYMSVGYQIGGTQQFINNKQLLENQNIINSVTQSAINIAGPTTGLITLSSQSVIDALGYGVSNTVGNQLEGISNILNQIGKRKDFYSSRQISSISQQIIGLKGSSDPLKAHSSQITAKLLSNTQSAFNQGIALSTSIISSINSLNPSNNTKEVKAQLQNTAQSMTELLQQIEHSITKTTSTTYAQSLLSNLTDAVNASSNNTAYVSALVNALNTLGVGVFPTTTTTHVVLNPPGQIVFYPTNSILGSTSSNSNNQQQYNNTLLMNTLQGTLSANNQNNPNGCTNQVQCLEQFIQNLAPLAATPTSNNQANQQVQAIAQKLQSIAINTLDNNAINNTTYNLNNLHNALNFQAYESTIEQYNNALKQISWISFTEPKNLLKNTSNNYQIGTVTNAQGQNISAYDCASATGSLSNDTSSGISCSATSSTNNTNNTSSFDNSLVATSKIQTIGGKEQIGVNSFNLVSQVWSVYNSLKTSEANLQKNAKILCANGSPSGTSSCGNSGGLSISGNSQLQNILSSTNGASATAQAKSNAPKLKAMVVVNNEEEAKTANLAQNSGATTQSPNSTVMGALNTVLQNVNNFQQSIQNAFQSQSSNIQAWANALYNTSNPNGNQSQNLTTSNNQDLRIQLRANFYQLINTIDQQTPTDMNALIAQSQQTQQTSGSANTNSPCANGMNGSNNTNWCYQQWSDSKAYYSGLQSALGYQTQATTQNGSSGGNSITYNVQQITLTSGGLLNQIITNLKSVNGNGGNNGGSSGGGNGTSQISTAYQMLTDASDGKLGTYNNSNYQTCTNGSNGASGSNCYTPNKQNTTSTTTATTTDNNLQKVYSDAQKIANIIASSGNNKGVENGLKQFFEALKSNSSSLSNLCSGGSSSSTCTGGLINLLGAIPTNGVSDTNNLINLLTEFIKTAGFIQNNDNSVSTSLTSAFQAITSAISQGFQALQNDISPNAILTLLQEITSNTTTIQSFSKTLRQLLGDKTFFMVQQKLIDAMINARNQVQNAQNQANNYGSQPILSQYVAAKSTQHGMSNGLGVGLGYKYFFGKARKLGLRHYFFFDYGFSEIGVANQSVKANIFAYGVGTDFLWNLFRRTYNTKALNFGLFAGVQLGGATWLSSLRQQIIDNWGNANDIHSTNFQVALNFGVRTNFAEFKRFAKKFHNQGVISQKSVEFGIKVPLINQAYLNSAGADVSYRRLYTFYINYIMGF</sequence>
<name>T2STF5_HELPX</name>
<feature type="chain" id="PRO_5004594597" evidence="3">
    <location>
        <begin position="20"/>
        <end position="1229"/>
    </location>
</feature>
<evidence type="ECO:0000256" key="1">
    <source>
        <dbReference type="SAM" id="Coils"/>
    </source>
</evidence>
<reference evidence="4 5" key="1">
    <citation type="journal article" date="2013" name="Genome Announc.">
        <title>Draft Genome Sequences of Helicobacter pylori Strains Isolated from Regions of Low and High Gastric Cancer Risk in Colombia.</title>
        <authorList>
            <person name="Sheh A."/>
            <person name="Piazuelo M.B."/>
            <person name="Wilson K.T."/>
            <person name="Correa P."/>
            <person name="Fox J.G."/>
        </authorList>
    </citation>
    <scope>NUCLEOTIDE SEQUENCE [LARGE SCALE GENOMIC DNA]</scope>
    <source>
        <strain evidence="4 5">PZ5056</strain>
    </source>
</reference>
<evidence type="ECO:0000256" key="2">
    <source>
        <dbReference type="SAM" id="MobiDB-lite"/>
    </source>
</evidence>
<dbReference type="Proteomes" id="UP000015834">
    <property type="component" value="Unassembled WGS sequence"/>
</dbReference>
<evidence type="ECO:0000313" key="5">
    <source>
        <dbReference type="Proteomes" id="UP000015834"/>
    </source>
</evidence>
<proteinExistence type="predicted"/>
<feature type="region of interest" description="Disordered" evidence="2">
    <location>
        <begin position="677"/>
        <end position="696"/>
    </location>
</feature>
<evidence type="ECO:0000313" key="4">
    <source>
        <dbReference type="EMBL" id="EQD95550.1"/>
    </source>
</evidence>
<dbReference type="PATRIC" id="fig|1337393.3.peg.1343"/>
<evidence type="ECO:0000256" key="3">
    <source>
        <dbReference type="SAM" id="SignalP"/>
    </source>
</evidence>
<comment type="caution">
    <text evidence="4">The sequence shown here is derived from an EMBL/GenBank/DDBJ whole genome shotgun (WGS) entry which is preliminary data.</text>
</comment>
<protein>
    <submittedName>
        <fullName evidence="4">Membrane protein</fullName>
    </submittedName>
</protein>
<keyword evidence="3" id="KW-0732">Signal</keyword>
<dbReference type="Pfam" id="PF01856">
    <property type="entry name" value="HP_OMP"/>
    <property type="match status" value="1"/>
</dbReference>
<dbReference type="AlphaFoldDB" id="T2STF5"/>
<gene>
    <name evidence="4" type="ORF">L933_03360</name>
</gene>
<dbReference type="PRINTS" id="PR01776">
    <property type="entry name" value="HPOMPFAMILY"/>
</dbReference>
<feature type="compositionally biased region" description="Polar residues" evidence="2">
    <location>
        <begin position="686"/>
        <end position="696"/>
    </location>
</feature>
<organism evidence="4 5">
    <name type="scientific">Helicobacter pylori PZ5056</name>
    <dbReference type="NCBI Taxonomy" id="1337393"/>
    <lineage>
        <taxon>Bacteria</taxon>
        <taxon>Pseudomonadati</taxon>
        <taxon>Campylobacterota</taxon>
        <taxon>Epsilonproteobacteria</taxon>
        <taxon>Campylobacterales</taxon>
        <taxon>Helicobacteraceae</taxon>
        <taxon>Helicobacter</taxon>
    </lineage>
</organism>
<accession>T2STF5</accession>